<dbReference type="AlphaFoldDB" id="A0A840EB93"/>
<accession>A0A840EB93</accession>
<dbReference type="EMBL" id="JACIFF010000009">
    <property type="protein sequence ID" value="MBB4080805.1"/>
    <property type="molecule type" value="Genomic_DNA"/>
</dbReference>
<sequence length="140" mass="16049">MMIASVISCGKTIEFEKCDIENFTASRIYTITLPKMNLNVQPRKYFYLPTEEIELKITVHKINDCAYSLTFDYPGSPSFGPWYTSINMIDVSTGDQIIKFPDKSILSSTFYTSEGLESYRVQLNLGDSIKVLFWFVILPN</sequence>
<dbReference type="RefSeq" id="WP_183497024.1">
    <property type="nucleotide sequence ID" value="NZ_JACIFF010000009.1"/>
</dbReference>
<protein>
    <submittedName>
        <fullName evidence="1">Uncharacterized protein</fullName>
    </submittedName>
</protein>
<reference evidence="1 2" key="1">
    <citation type="submission" date="2020-08" db="EMBL/GenBank/DDBJ databases">
        <title>Genomic Encyclopedia of Type Strains, Phase IV (KMG-IV): sequencing the most valuable type-strain genomes for metagenomic binning, comparative biology and taxonomic classification.</title>
        <authorList>
            <person name="Goeker M."/>
        </authorList>
    </citation>
    <scope>NUCLEOTIDE SEQUENCE [LARGE SCALE GENOMIC DNA]</scope>
    <source>
        <strain evidence="1 2">DSM 105137</strain>
    </source>
</reference>
<gene>
    <name evidence="1" type="ORF">GGR28_003440</name>
</gene>
<evidence type="ECO:0000313" key="1">
    <source>
        <dbReference type="EMBL" id="MBB4080805.1"/>
    </source>
</evidence>
<evidence type="ECO:0000313" key="2">
    <source>
        <dbReference type="Proteomes" id="UP000576209"/>
    </source>
</evidence>
<comment type="caution">
    <text evidence="1">The sequence shown here is derived from an EMBL/GenBank/DDBJ whole genome shotgun (WGS) entry which is preliminary data.</text>
</comment>
<keyword evidence="2" id="KW-1185">Reference proteome</keyword>
<dbReference type="Proteomes" id="UP000576209">
    <property type="component" value="Unassembled WGS sequence"/>
</dbReference>
<organism evidence="1 2">
    <name type="scientific">Neolewinella aquimaris</name>
    <dbReference type="NCBI Taxonomy" id="1835722"/>
    <lineage>
        <taxon>Bacteria</taxon>
        <taxon>Pseudomonadati</taxon>
        <taxon>Bacteroidota</taxon>
        <taxon>Saprospiria</taxon>
        <taxon>Saprospirales</taxon>
        <taxon>Lewinellaceae</taxon>
        <taxon>Neolewinella</taxon>
    </lineage>
</organism>
<proteinExistence type="predicted"/>
<name>A0A840EB93_9BACT</name>